<feature type="domain" description="Helicase ATP-binding" evidence="4">
    <location>
        <begin position="119"/>
        <end position="270"/>
    </location>
</feature>
<dbReference type="GO" id="GO:0006302">
    <property type="term" value="P:double-strand break repair"/>
    <property type="evidence" value="ECO:0007669"/>
    <property type="project" value="TreeGrafter"/>
</dbReference>
<dbReference type="SUPFAM" id="SSF52540">
    <property type="entry name" value="P-loop containing nucleoside triphosphate hydrolases"/>
    <property type="match status" value="1"/>
</dbReference>
<organism evidence="6 7">
    <name type="scientific">Staphylococcus argensis</name>
    <dbReference type="NCBI Taxonomy" id="1607738"/>
    <lineage>
        <taxon>Bacteria</taxon>
        <taxon>Bacillati</taxon>
        <taxon>Bacillota</taxon>
        <taxon>Bacilli</taxon>
        <taxon>Bacillales</taxon>
        <taxon>Staphylococcaceae</taxon>
        <taxon>Staphylococcus</taxon>
    </lineage>
</organism>
<keyword evidence="2" id="KW-0067">ATP-binding</keyword>
<dbReference type="SMART" id="SM00487">
    <property type="entry name" value="DEXDc"/>
    <property type="match status" value="1"/>
</dbReference>
<protein>
    <submittedName>
        <fullName evidence="6">DNA/RNA helicase</fullName>
    </submittedName>
</protein>
<sequence>MAHSFFIGGYDIKYYGRLIDNLDVITTETVSQTSTGVTRDQQGDLCQQCGNTDAQLFYTYYSKMLDTEICYCRNCIQLGRMDNINPIYQIASEQFESEADYHLPFELSAQQTYASREIVAAVTEYKDLLLYAVTGAGKTEMIFEAIQLARRRGDNVAVVSPRVDVVIEISYRLKDAFTTETIDVLYQGQTQHGEGHFVIATVHQLYRFKAHFDVVFVDEVDAFPLAGDPTLTQALHAACKERHAIIYMTATPPNDLLRNFDETHIVRLPARFHQHPLPVPQFQLFKLKPRRRQLKLMHLFQEQVDKQRYTLVFFNHIETMVQAYAHYRQAFPDLIFVHSEDALRHDKVQALREGHHRIVFTTTILERGFTMAQLDVIVVNSHTFKKAALVQIAGRVGRKKEAPTGRVLFLHEGITGEMLRARRDIRAMNRLALERGWIHE</sequence>
<dbReference type="GO" id="GO:0005524">
    <property type="term" value="F:ATP binding"/>
    <property type="evidence" value="ECO:0007669"/>
    <property type="project" value="UniProtKB-KW"/>
</dbReference>
<dbReference type="EMBL" id="PPPX01000001">
    <property type="protein sequence ID" value="POA09423.1"/>
    <property type="molecule type" value="Genomic_DNA"/>
</dbReference>
<dbReference type="InterPro" id="IPR027417">
    <property type="entry name" value="P-loop_NTPase"/>
</dbReference>
<dbReference type="InterPro" id="IPR014001">
    <property type="entry name" value="Helicase_ATP-bd"/>
</dbReference>
<evidence type="ECO:0000256" key="1">
    <source>
        <dbReference type="ARBA" id="ARBA00022741"/>
    </source>
</evidence>
<dbReference type="PANTHER" id="PTHR30580">
    <property type="entry name" value="PRIMOSOMAL PROTEIN N"/>
    <property type="match status" value="1"/>
</dbReference>
<evidence type="ECO:0000256" key="2">
    <source>
        <dbReference type="ARBA" id="ARBA00022840"/>
    </source>
</evidence>
<keyword evidence="6" id="KW-0347">Helicase</keyword>
<dbReference type="GO" id="GO:0006310">
    <property type="term" value="P:DNA recombination"/>
    <property type="evidence" value="ECO:0007669"/>
    <property type="project" value="TreeGrafter"/>
</dbReference>
<name>A0A2K4FDR3_9STAP</name>
<dbReference type="AlphaFoldDB" id="A0A2K4FDR3"/>
<dbReference type="PROSITE" id="PS51192">
    <property type="entry name" value="HELICASE_ATP_BIND_1"/>
    <property type="match status" value="1"/>
</dbReference>
<dbReference type="GeneID" id="98296978"/>
<reference evidence="6 7" key="1">
    <citation type="submission" date="2017-08" db="EMBL/GenBank/DDBJ databases">
        <title>Draft genome sequences of 64 type strains of genus Staph aureus.</title>
        <authorList>
            <person name="Cole K."/>
            <person name="Golubchik T."/>
            <person name="Russell J."/>
            <person name="Foster D."/>
            <person name="Llewelyn M."/>
            <person name="Wilson D."/>
            <person name="Crook D."/>
            <person name="Paul J."/>
        </authorList>
    </citation>
    <scope>NUCLEOTIDE SEQUENCE [LARGE SCALE GENOMIC DNA]</scope>
    <source>
        <strain evidence="6 7">DSM 29875</strain>
    </source>
</reference>
<dbReference type="Proteomes" id="UP000242712">
    <property type="component" value="Unassembled WGS sequence"/>
</dbReference>
<evidence type="ECO:0000259" key="4">
    <source>
        <dbReference type="PROSITE" id="PS51192"/>
    </source>
</evidence>
<keyword evidence="1" id="KW-0547">Nucleotide-binding</keyword>
<dbReference type="GO" id="GO:0006270">
    <property type="term" value="P:DNA replication initiation"/>
    <property type="evidence" value="ECO:0007669"/>
    <property type="project" value="TreeGrafter"/>
</dbReference>
<gene>
    <name evidence="6" type="ORF">CD039_01290</name>
</gene>
<accession>A0A2K4FDR3</accession>
<dbReference type="PROSITE" id="PS51194">
    <property type="entry name" value="HELICASE_CTER"/>
    <property type="match status" value="1"/>
</dbReference>
<keyword evidence="3" id="KW-0238">DNA-binding</keyword>
<dbReference type="PANTHER" id="PTHR30580:SF1">
    <property type="entry name" value="COMF OPERON PROTEIN 1"/>
    <property type="match status" value="1"/>
</dbReference>
<keyword evidence="7" id="KW-1185">Reference proteome</keyword>
<dbReference type="RefSeq" id="WP_103370817.1">
    <property type="nucleotide sequence ID" value="NZ_CBCRVO010000001.1"/>
</dbReference>
<dbReference type="GO" id="GO:0003677">
    <property type="term" value="F:DNA binding"/>
    <property type="evidence" value="ECO:0007669"/>
    <property type="project" value="UniProtKB-KW"/>
</dbReference>
<dbReference type="InterPro" id="IPR006935">
    <property type="entry name" value="Helicase/UvrB_N"/>
</dbReference>
<comment type="caution">
    <text evidence="6">The sequence shown here is derived from an EMBL/GenBank/DDBJ whole genome shotgun (WGS) entry which is preliminary data.</text>
</comment>
<evidence type="ECO:0000313" key="7">
    <source>
        <dbReference type="Proteomes" id="UP000242712"/>
    </source>
</evidence>
<evidence type="ECO:0000259" key="5">
    <source>
        <dbReference type="PROSITE" id="PS51194"/>
    </source>
</evidence>
<dbReference type="Pfam" id="PF04851">
    <property type="entry name" value="ResIII"/>
    <property type="match status" value="1"/>
</dbReference>
<dbReference type="GO" id="GO:0016787">
    <property type="term" value="F:hydrolase activity"/>
    <property type="evidence" value="ECO:0007669"/>
    <property type="project" value="InterPro"/>
</dbReference>
<evidence type="ECO:0000313" key="6">
    <source>
        <dbReference type="EMBL" id="POA09423.1"/>
    </source>
</evidence>
<proteinExistence type="predicted"/>
<dbReference type="InterPro" id="IPR001650">
    <property type="entry name" value="Helicase_C-like"/>
</dbReference>
<feature type="domain" description="Helicase C-terminal" evidence="5">
    <location>
        <begin position="299"/>
        <end position="440"/>
    </location>
</feature>
<dbReference type="Pfam" id="PF00271">
    <property type="entry name" value="Helicase_C"/>
    <property type="match status" value="1"/>
</dbReference>
<keyword evidence="6" id="KW-0378">Hydrolase</keyword>
<dbReference type="SMART" id="SM00490">
    <property type="entry name" value="HELICc"/>
    <property type="match status" value="1"/>
</dbReference>
<dbReference type="GO" id="GO:0043138">
    <property type="term" value="F:3'-5' DNA helicase activity"/>
    <property type="evidence" value="ECO:0007669"/>
    <property type="project" value="TreeGrafter"/>
</dbReference>
<evidence type="ECO:0000256" key="3">
    <source>
        <dbReference type="ARBA" id="ARBA00023125"/>
    </source>
</evidence>
<dbReference type="Gene3D" id="3.40.50.300">
    <property type="entry name" value="P-loop containing nucleotide triphosphate hydrolases"/>
    <property type="match status" value="2"/>
</dbReference>